<evidence type="ECO:0000313" key="2">
    <source>
        <dbReference type="Proteomes" id="UP001177021"/>
    </source>
</evidence>
<organism evidence="1 2">
    <name type="scientific">Trifolium pratense</name>
    <name type="common">Red clover</name>
    <dbReference type="NCBI Taxonomy" id="57577"/>
    <lineage>
        <taxon>Eukaryota</taxon>
        <taxon>Viridiplantae</taxon>
        <taxon>Streptophyta</taxon>
        <taxon>Embryophyta</taxon>
        <taxon>Tracheophyta</taxon>
        <taxon>Spermatophyta</taxon>
        <taxon>Magnoliopsida</taxon>
        <taxon>eudicotyledons</taxon>
        <taxon>Gunneridae</taxon>
        <taxon>Pentapetalae</taxon>
        <taxon>rosids</taxon>
        <taxon>fabids</taxon>
        <taxon>Fabales</taxon>
        <taxon>Fabaceae</taxon>
        <taxon>Papilionoideae</taxon>
        <taxon>50 kb inversion clade</taxon>
        <taxon>NPAAA clade</taxon>
        <taxon>Hologalegina</taxon>
        <taxon>IRL clade</taxon>
        <taxon>Trifolieae</taxon>
        <taxon>Trifolium</taxon>
    </lineage>
</organism>
<name>A0ACB0KA27_TRIPR</name>
<proteinExistence type="predicted"/>
<keyword evidence="2" id="KW-1185">Reference proteome</keyword>
<comment type="caution">
    <text evidence="1">The sequence shown here is derived from an EMBL/GenBank/DDBJ whole genome shotgun (WGS) entry which is preliminary data.</text>
</comment>
<reference evidence="1" key="1">
    <citation type="submission" date="2023-10" db="EMBL/GenBank/DDBJ databases">
        <authorList>
            <person name="Rodriguez Cubillos JULIANA M."/>
            <person name="De Vega J."/>
        </authorList>
    </citation>
    <scope>NUCLEOTIDE SEQUENCE</scope>
</reference>
<accession>A0ACB0KA27</accession>
<dbReference type="Proteomes" id="UP001177021">
    <property type="component" value="Unassembled WGS sequence"/>
</dbReference>
<protein>
    <submittedName>
        <fullName evidence="1">Uncharacterized protein</fullName>
    </submittedName>
</protein>
<dbReference type="EMBL" id="CASHSV030000206">
    <property type="protein sequence ID" value="CAJ2653213.1"/>
    <property type="molecule type" value="Genomic_DNA"/>
</dbReference>
<evidence type="ECO:0000313" key="1">
    <source>
        <dbReference type="EMBL" id="CAJ2653213.1"/>
    </source>
</evidence>
<sequence length="151" mass="16931">MQERQQNKRRQKQDKTHYICFESVFHCSLTHSSLALSLILFAGAAITTTFEFLQLITTSVLSALYGTYAMACAIKGLAHSGPSPWMRTNLRLQKALSETPELPQTLEVKGGKKRGREDVDLPKQPLPKKSRLSWTPDLDKQFLSAVNQLGV</sequence>
<gene>
    <name evidence="1" type="ORF">MILVUS5_LOCUS20597</name>
</gene>